<gene>
    <name evidence="4" type="ORF">A5634_04725</name>
</gene>
<dbReference type="CDD" id="cd07302">
    <property type="entry name" value="CHD"/>
    <property type="match status" value="1"/>
</dbReference>
<dbReference type="Pfam" id="PF13191">
    <property type="entry name" value="AAA_16"/>
    <property type="match status" value="1"/>
</dbReference>
<dbReference type="RefSeq" id="WP_065145412.1">
    <property type="nucleotide sequence ID" value="NZ_LZLS01000168.1"/>
</dbReference>
<dbReference type="InterPro" id="IPR027417">
    <property type="entry name" value="P-loop_NTPase"/>
</dbReference>
<dbReference type="SUPFAM" id="SSF55073">
    <property type="entry name" value="Nucleotide cyclase"/>
    <property type="match status" value="1"/>
</dbReference>
<dbReference type="OrthoDB" id="5476461at2"/>
<dbReference type="Gene3D" id="3.40.50.300">
    <property type="entry name" value="P-loop containing nucleotide triphosphate hydrolases"/>
    <property type="match status" value="1"/>
</dbReference>
<dbReference type="GO" id="GO:0035556">
    <property type="term" value="P:intracellular signal transduction"/>
    <property type="evidence" value="ECO:0007669"/>
    <property type="project" value="InterPro"/>
</dbReference>
<sequence length="1052" mass="112032">MTTVSGCRTCGTAPLENARFCHSCGAPVSPVSAARAEYKQVTVLFADVVHSMDIAAAVGAERLREIMAELVGRCAAVVQRYGGTVDKFTGDGIMAVFGAPVALEDHAVRAGLAAMDVQDAAKELAASVQDRDDVDLRLRVGLNSGQVIAGEIGAGSLGYTAIGEQVGMAQRMESVAPAGGVMLSASTAHLVEHCAVLGASESVRIKGAPQPVIAYRLLGMSVQHWPTGRADTGLIGRSHELQSLKALLETSIAGHAGVASVVGPAGIGKSRLVREVAALAHSRGVDVVTTFCESHARDVPFHAVAQLLGALAGVDHLDDAAARAKVRALVPDVDEDDLILLYDVIGVRDPDVALPNIDPDARRRRFSSLITTLSMARGPALYVIEDAHWIDEVSESLLADLLTLIPKTSSTVLITYRSEYRGLLAGGFDDLSITLAPLDDSQATQLLGELLGTDPSVAGITALICERASGNPFFAEEMARDLAERGMLQGKPGDYQLHHNPSEITVPGTLQATIGARIDRLGPTAKHTLTAAAVIGARFGTEMLSALVEDADLPALIKGEFIEALSLTQRVEYAFRHPLIRAVAYESQLKSDRARLHRRIAEAIQQRDPSAADANAALIAEHLEAAGDLSNAYTWHMRAGQWSDHRDIRAARLSWGRARHVADALTAADPSHSATGIAPRTLLCGSAWRVNASMSEEFEQLQKLCALCDDEASLVMAMAGLAMDHLMHARAREASRLVSEYMNLLESIGDPILTARLTPAALYIKFETGEIIDALPWAQATIDFLEKDPAIATSGMASALAAVLVSRGLGRFSAGLDGWRADFDRAIDLSRGTGPMQRAAVVAIACSSAISAGVLIPDDDLLAEVEEALAIAERSADDIGLGGCRFALGVALMHRAEPDSERWVQLLAQVRDMCLQQRFLMTTVPEIDVYLALQLAQRGDRAAAIPRLQTAADELSDTGHPAFLVATRALVQVLLSRATEADVAQARAAIDRFAASRAGGQTLGEVSLLHLRALLARALEDETEYRSYRDRYRDAARTLGFQGHIACAEALP</sequence>
<evidence type="ECO:0000313" key="5">
    <source>
        <dbReference type="Proteomes" id="UP000093928"/>
    </source>
</evidence>
<dbReference type="GO" id="GO:0005524">
    <property type="term" value="F:ATP binding"/>
    <property type="evidence" value="ECO:0007669"/>
    <property type="project" value="UniProtKB-KW"/>
</dbReference>
<keyword evidence="1" id="KW-0547">Nucleotide-binding</keyword>
<dbReference type="SMART" id="SM00044">
    <property type="entry name" value="CYCc"/>
    <property type="match status" value="1"/>
</dbReference>
<dbReference type="SUPFAM" id="SSF52540">
    <property type="entry name" value="P-loop containing nucleoside triphosphate hydrolases"/>
    <property type="match status" value="1"/>
</dbReference>
<organism evidence="4 5">
    <name type="scientific">Mycobacterium asiaticum</name>
    <dbReference type="NCBI Taxonomy" id="1790"/>
    <lineage>
        <taxon>Bacteria</taxon>
        <taxon>Bacillati</taxon>
        <taxon>Actinomycetota</taxon>
        <taxon>Actinomycetes</taxon>
        <taxon>Mycobacteriales</taxon>
        <taxon>Mycobacteriaceae</taxon>
        <taxon>Mycobacterium</taxon>
    </lineage>
</organism>
<dbReference type="Gene3D" id="3.30.70.1230">
    <property type="entry name" value="Nucleotide cyclase"/>
    <property type="match status" value="1"/>
</dbReference>
<dbReference type="PANTHER" id="PTHR16305">
    <property type="entry name" value="TESTICULAR SOLUBLE ADENYLYL CYCLASE"/>
    <property type="match status" value="1"/>
</dbReference>
<evidence type="ECO:0000256" key="1">
    <source>
        <dbReference type="ARBA" id="ARBA00022741"/>
    </source>
</evidence>
<proteinExistence type="predicted"/>
<dbReference type="InterPro" id="IPR001054">
    <property type="entry name" value="A/G_cyclase"/>
</dbReference>
<evidence type="ECO:0000256" key="2">
    <source>
        <dbReference type="ARBA" id="ARBA00022840"/>
    </source>
</evidence>
<keyword evidence="2" id="KW-0067">ATP-binding</keyword>
<evidence type="ECO:0000313" key="4">
    <source>
        <dbReference type="EMBL" id="OBK23864.1"/>
    </source>
</evidence>
<dbReference type="InterPro" id="IPR041664">
    <property type="entry name" value="AAA_16"/>
</dbReference>
<dbReference type="GO" id="GO:0004016">
    <property type="term" value="F:adenylate cyclase activity"/>
    <property type="evidence" value="ECO:0007669"/>
    <property type="project" value="TreeGrafter"/>
</dbReference>
<dbReference type="GO" id="GO:0005737">
    <property type="term" value="C:cytoplasm"/>
    <property type="evidence" value="ECO:0007669"/>
    <property type="project" value="TreeGrafter"/>
</dbReference>
<dbReference type="Proteomes" id="UP000093928">
    <property type="component" value="Unassembled WGS sequence"/>
</dbReference>
<accession>A0A1A3NS44</accession>
<dbReference type="InterPro" id="IPR029787">
    <property type="entry name" value="Nucleotide_cyclase"/>
</dbReference>
<comment type="caution">
    <text evidence="4">The sequence shown here is derived from an EMBL/GenBank/DDBJ whole genome shotgun (WGS) entry which is preliminary data.</text>
</comment>
<feature type="domain" description="Guanylate cyclase" evidence="3">
    <location>
        <begin position="42"/>
        <end position="173"/>
    </location>
</feature>
<evidence type="ECO:0000259" key="3">
    <source>
        <dbReference type="PROSITE" id="PS50125"/>
    </source>
</evidence>
<name>A0A1A3NS44_MYCAS</name>
<dbReference type="AlphaFoldDB" id="A0A1A3NS44"/>
<dbReference type="GO" id="GO:0009190">
    <property type="term" value="P:cyclic nucleotide biosynthetic process"/>
    <property type="evidence" value="ECO:0007669"/>
    <property type="project" value="InterPro"/>
</dbReference>
<protein>
    <submittedName>
        <fullName evidence="4">Cyclase</fullName>
    </submittedName>
</protein>
<dbReference type="EMBL" id="LZLS01000168">
    <property type="protein sequence ID" value="OBK23864.1"/>
    <property type="molecule type" value="Genomic_DNA"/>
</dbReference>
<dbReference type="PROSITE" id="PS50125">
    <property type="entry name" value="GUANYLATE_CYCLASE_2"/>
    <property type="match status" value="1"/>
</dbReference>
<dbReference type="PANTHER" id="PTHR16305:SF28">
    <property type="entry name" value="GUANYLATE CYCLASE DOMAIN-CONTAINING PROTEIN"/>
    <property type="match status" value="1"/>
</dbReference>
<dbReference type="Pfam" id="PF00211">
    <property type="entry name" value="Guanylate_cyc"/>
    <property type="match status" value="1"/>
</dbReference>
<reference evidence="4 5" key="1">
    <citation type="submission" date="2016-06" db="EMBL/GenBank/DDBJ databases">
        <authorList>
            <person name="Kjaerup R.B."/>
            <person name="Dalgaard T.S."/>
            <person name="Juul-Madsen H.R."/>
        </authorList>
    </citation>
    <scope>NUCLEOTIDE SEQUENCE [LARGE SCALE GENOMIC DNA]</scope>
    <source>
        <strain evidence="4 5">1165133.8</strain>
    </source>
</reference>